<dbReference type="OMA" id="VWLWHRA"/>
<dbReference type="AlphaFoldDB" id="A0A1L9U9B6"/>
<evidence type="ECO:0008006" key="5">
    <source>
        <dbReference type="Google" id="ProtNLM"/>
    </source>
</evidence>
<dbReference type="STRING" id="767769.A0A1L9U9B6"/>
<dbReference type="CDD" id="cd05233">
    <property type="entry name" value="SDR_c"/>
    <property type="match status" value="1"/>
</dbReference>
<dbReference type="EMBL" id="KV878691">
    <property type="protein sequence ID" value="OJJ68275.1"/>
    <property type="molecule type" value="Genomic_DNA"/>
</dbReference>
<keyword evidence="4" id="KW-1185">Reference proteome</keyword>
<dbReference type="GO" id="GO:0016491">
    <property type="term" value="F:oxidoreductase activity"/>
    <property type="evidence" value="ECO:0007669"/>
    <property type="project" value="UniProtKB-KW"/>
</dbReference>
<evidence type="ECO:0000256" key="2">
    <source>
        <dbReference type="ARBA" id="ARBA00023002"/>
    </source>
</evidence>
<name>A0A1L9U9B6_ASPBC</name>
<dbReference type="InterPro" id="IPR002347">
    <property type="entry name" value="SDR_fam"/>
</dbReference>
<accession>A0A1L9U9B6</accession>
<dbReference type="Pfam" id="PF00106">
    <property type="entry name" value="adh_short"/>
    <property type="match status" value="1"/>
</dbReference>
<dbReference type="RefSeq" id="XP_067475524.1">
    <property type="nucleotide sequence ID" value="XM_067627877.1"/>
</dbReference>
<dbReference type="InterPro" id="IPR036291">
    <property type="entry name" value="NAD(P)-bd_dom_sf"/>
</dbReference>
<comment type="similarity">
    <text evidence="1">Belongs to the short-chain dehydrogenases/reductases (SDR) family.</text>
</comment>
<dbReference type="GeneID" id="93580365"/>
<evidence type="ECO:0000313" key="3">
    <source>
        <dbReference type="EMBL" id="OJJ68275.1"/>
    </source>
</evidence>
<dbReference type="Proteomes" id="UP000184499">
    <property type="component" value="Unassembled WGS sequence"/>
</dbReference>
<dbReference type="PANTHER" id="PTHR24321">
    <property type="entry name" value="DEHYDROGENASES, SHORT CHAIN"/>
    <property type="match status" value="1"/>
</dbReference>
<sequence>MAYLLHGSALVTRAGSALVDIDPLNLRKVSESLKHMSSYVELLTSAVDVTDQVHVDSAVQKAAAEFGRVDIGSIVKDWQPTIDINQTGVWLLQRALIQQMLTQKSRGTRVGRGVIVNVCSSLGITASATGMPFPAYTSSKHGEVESTPVGRVANMEEVTDSILFLASPMSSLVYGAGLVVDGDMDYDADIFGF</sequence>
<evidence type="ECO:0000256" key="1">
    <source>
        <dbReference type="ARBA" id="ARBA00006484"/>
    </source>
</evidence>
<dbReference type="SUPFAM" id="SSF51735">
    <property type="entry name" value="NAD(P)-binding Rossmann-fold domains"/>
    <property type="match status" value="1"/>
</dbReference>
<proteinExistence type="inferred from homology"/>
<dbReference type="PANTHER" id="PTHR24321:SF12">
    <property type="entry name" value="SHORT-CHAIN DEHYDROGENASE_REDUCTASE FAMILY, PUTATIVE (AFU_ORTHOLOGUE AFUA_5G14340)-RELATED"/>
    <property type="match status" value="1"/>
</dbReference>
<dbReference type="OrthoDB" id="5840532at2759"/>
<organism evidence="3 4">
    <name type="scientific">Aspergillus brasiliensis (strain CBS 101740 / IMI 381727 / IBT 21946)</name>
    <dbReference type="NCBI Taxonomy" id="767769"/>
    <lineage>
        <taxon>Eukaryota</taxon>
        <taxon>Fungi</taxon>
        <taxon>Dikarya</taxon>
        <taxon>Ascomycota</taxon>
        <taxon>Pezizomycotina</taxon>
        <taxon>Eurotiomycetes</taxon>
        <taxon>Eurotiomycetidae</taxon>
        <taxon>Eurotiales</taxon>
        <taxon>Aspergillaceae</taxon>
        <taxon>Aspergillus</taxon>
        <taxon>Aspergillus subgen. Circumdati</taxon>
    </lineage>
</organism>
<dbReference type="VEuPathDB" id="FungiDB:ASPBRDRAFT_58302"/>
<dbReference type="Gene3D" id="3.40.50.720">
    <property type="entry name" value="NAD(P)-binding Rossmann-like Domain"/>
    <property type="match status" value="2"/>
</dbReference>
<reference evidence="4" key="1">
    <citation type="journal article" date="2017" name="Genome Biol.">
        <title>Comparative genomics reveals high biological diversity and specific adaptations in the industrially and medically important fungal genus Aspergillus.</title>
        <authorList>
            <person name="de Vries R.P."/>
            <person name="Riley R."/>
            <person name="Wiebenga A."/>
            <person name="Aguilar-Osorio G."/>
            <person name="Amillis S."/>
            <person name="Uchima C.A."/>
            <person name="Anderluh G."/>
            <person name="Asadollahi M."/>
            <person name="Askin M."/>
            <person name="Barry K."/>
            <person name="Battaglia E."/>
            <person name="Bayram O."/>
            <person name="Benocci T."/>
            <person name="Braus-Stromeyer S.A."/>
            <person name="Caldana C."/>
            <person name="Canovas D."/>
            <person name="Cerqueira G.C."/>
            <person name="Chen F."/>
            <person name="Chen W."/>
            <person name="Choi C."/>
            <person name="Clum A."/>
            <person name="Dos Santos R.A."/>
            <person name="Damasio A.R."/>
            <person name="Diallinas G."/>
            <person name="Emri T."/>
            <person name="Fekete E."/>
            <person name="Flipphi M."/>
            <person name="Freyberg S."/>
            <person name="Gallo A."/>
            <person name="Gournas C."/>
            <person name="Habgood R."/>
            <person name="Hainaut M."/>
            <person name="Harispe M.L."/>
            <person name="Henrissat B."/>
            <person name="Hilden K.S."/>
            <person name="Hope R."/>
            <person name="Hossain A."/>
            <person name="Karabika E."/>
            <person name="Karaffa L."/>
            <person name="Karanyi Z."/>
            <person name="Krasevec N."/>
            <person name="Kuo A."/>
            <person name="Kusch H."/>
            <person name="LaButti K."/>
            <person name="Lagendijk E.L."/>
            <person name="Lapidus A."/>
            <person name="Levasseur A."/>
            <person name="Lindquist E."/>
            <person name="Lipzen A."/>
            <person name="Logrieco A.F."/>
            <person name="MacCabe A."/>
            <person name="Maekelae M.R."/>
            <person name="Malavazi I."/>
            <person name="Melin P."/>
            <person name="Meyer V."/>
            <person name="Mielnichuk N."/>
            <person name="Miskei M."/>
            <person name="Molnar A.P."/>
            <person name="Mule G."/>
            <person name="Ngan C.Y."/>
            <person name="Orejas M."/>
            <person name="Orosz E."/>
            <person name="Ouedraogo J.P."/>
            <person name="Overkamp K.M."/>
            <person name="Park H.-S."/>
            <person name="Perrone G."/>
            <person name="Piumi F."/>
            <person name="Punt P.J."/>
            <person name="Ram A.F."/>
            <person name="Ramon A."/>
            <person name="Rauscher S."/>
            <person name="Record E."/>
            <person name="Riano-Pachon D.M."/>
            <person name="Robert V."/>
            <person name="Roehrig J."/>
            <person name="Ruller R."/>
            <person name="Salamov A."/>
            <person name="Salih N.S."/>
            <person name="Samson R.A."/>
            <person name="Sandor E."/>
            <person name="Sanguinetti M."/>
            <person name="Schuetze T."/>
            <person name="Sepcic K."/>
            <person name="Shelest E."/>
            <person name="Sherlock G."/>
            <person name="Sophianopoulou V."/>
            <person name="Squina F.M."/>
            <person name="Sun H."/>
            <person name="Susca A."/>
            <person name="Todd R.B."/>
            <person name="Tsang A."/>
            <person name="Unkles S.E."/>
            <person name="van de Wiele N."/>
            <person name="van Rossen-Uffink D."/>
            <person name="Oliveira J.V."/>
            <person name="Vesth T.C."/>
            <person name="Visser J."/>
            <person name="Yu J.-H."/>
            <person name="Zhou M."/>
            <person name="Andersen M.R."/>
            <person name="Archer D.B."/>
            <person name="Baker S.E."/>
            <person name="Benoit I."/>
            <person name="Brakhage A.A."/>
            <person name="Braus G.H."/>
            <person name="Fischer R."/>
            <person name="Frisvad J.C."/>
            <person name="Goldman G.H."/>
            <person name="Houbraken J."/>
            <person name="Oakley B."/>
            <person name="Pocsi I."/>
            <person name="Scazzocchio C."/>
            <person name="Seiboth B."/>
            <person name="vanKuyk P.A."/>
            <person name="Wortman J."/>
            <person name="Dyer P.S."/>
            <person name="Grigoriev I.V."/>
        </authorList>
    </citation>
    <scope>NUCLEOTIDE SEQUENCE [LARGE SCALE GENOMIC DNA]</scope>
    <source>
        <strain evidence="4">CBS 101740 / IMI 381727 / IBT 21946</strain>
    </source>
</reference>
<evidence type="ECO:0000313" key="4">
    <source>
        <dbReference type="Proteomes" id="UP000184499"/>
    </source>
</evidence>
<protein>
    <recommendedName>
        <fullName evidence="5">Ketoreductase (KR) domain-containing protein</fullName>
    </recommendedName>
</protein>
<keyword evidence="2" id="KW-0560">Oxidoreductase</keyword>
<gene>
    <name evidence="3" type="ORF">ASPBRDRAFT_58302</name>
</gene>